<dbReference type="InterPro" id="IPR002347">
    <property type="entry name" value="SDR_fam"/>
</dbReference>
<evidence type="ECO:0000256" key="8">
    <source>
        <dbReference type="ARBA" id="ARBA00023136"/>
    </source>
</evidence>
<keyword evidence="6" id="KW-0560">Oxidoreductase</keyword>
<dbReference type="EMBL" id="KN847322">
    <property type="protein sequence ID" value="KIW50547.1"/>
    <property type="molecule type" value="Genomic_DNA"/>
</dbReference>
<dbReference type="PANTHER" id="PTHR24322:SF736">
    <property type="entry name" value="RETINOL DEHYDROGENASE 10"/>
    <property type="match status" value="1"/>
</dbReference>
<name>A0A0D2CL64_9EURO</name>
<dbReference type="PROSITE" id="PS00061">
    <property type="entry name" value="ADH_SHORT"/>
    <property type="match status" value="1"/>
</dbReference>
<dbReference type="HOGENOM" id="CLU_010194_5_2_1"/>
<dbReference type="Pfam" id="PF00106">
    <property type="entry name" value="adh_short"/>
    <property type="match status" value="1"/>
</dbReference>
<dbReference type="InterPro" id="IPR036291">
    <property type="entry name" value="NAD(P)-bd_dom_sf"/>
</dbReference>
<dbReference type="PRINTS" id="PR00080">
    <property type="entry name" value="SDRFAMILY"/>
</dbReference>
<gene>
    <name evidence="13" type="ORF">PV05_09347</name>
</gene>
<dbReference type="OrthoDB" id="10253736at2759"/>
<evidence type="ECO:0000313" key="13">
    <source>
        <dbReference type="EMBL" id="KIW50547.1"/>
    </source>
</evidence>
<accession>A0A0D2CL64</accession>
<comment type="function">
    <text evidence="9">Catalyzes the reduction of all-trans-retinal to all-trans-retinol in the presence of NADPH.</text>
</comment>
<dbReference type="PANTHER" id="PTHR24322">
    <property type="entry name" value="PKSB"/>
    <property type="match status" value="1"/>
</dbReference>
<evidence type="ECO:0000256" key="11">
    <source>
        <dbReference type="ARBA" id="ARBA00082544"/>
    </source>
</evidence>
<evidence type="ECO:0000256" key="4">
    <source>
        <dbReference type="ARBA" id="ARBA00022857"/>
    </source>
</evidence>
<evidence type="ECO:0000256" key="3">
    <source>
        <dbReference type="ARBA" id="ARBA00022692"/>
    </source>
</evidence>
<dbReference type="PRINTS" id="PR00081">
    <property type="entry name" value="GDHRDH"/>
</dbReference>
<keyword evidence="4" id="KW-0521">NADP</keyword>
<dbReference type="GO" id="GO:0016020">
    <property type="term" value="C:membrane"/>
    <property type="evidence" value="ECO:0007669"/>
    <property type="project" value="UniProtKB-SubCell"/>
</dbReference>
<evidence type="ECO:0000256" key="2">
    <source>
        <dbReference type="ARBA" id="ARBA00006484"/>
    </source>
</evidence>
<dbReference type="Gene3D" id="3.40.50.720">
    <property type="entry name" value="NAD(P)-binding Rossmann-like Domain"/>
    <property type="match status" value="1"/>
</dbReference>
<sequence length="322" mass="34778">MLQQMESLYRGIIANPRLRQYGLPVVGALVGIQALRSLSGWLSQRALNHYTSSSKWDWSKELVVITGGNSGIGAEMVEKLASRGVKVIILDITEAKGQLPPNTSAYQVDVGDLNAIKATCGRIRSEHGNPTVLINNAGLALDATILGISMDDVQRTFSVNLFSHYQLVKEFLPHMIEKNHGHIVTVASLAAHGPRTANVAYAASKAAALAFHEGLGLELALYYNAKKVRTTVVLPAWIRTPLIQRLLENGLQVSMVEPKVVADAVVKQLYSGDSGQIVVPSSLSLATGIRGWPHWLHQKVLMDMSASTKAATVAAMESEQQG</sequence>
<dbReference type="GeneID" id="25331255"/>
<dbReference type="InterPro" id="IPR020904">
    <property type="entry name" value="Sc_DH/Rdtase_CS"/>
</dbReference>
<dbReference type="GO" id="GO:0052650">
    <property type="term" value="F:all-trans-retinol dehydrogenase (NADP+) activity"/>
    <property type="evidence" value="ECO:0007669"/>
    <property type="project" value="UniProtKB-ARBA"/>
</dbReference>
<keyword evidence="7" id="KW-0443">Lipid metabolism</keyword>
<evidence type="ECO:0000256" key="6">
    <source>
        <dbReference type="ARBA" id="ARBA00023002"/>
    </source>
</evidence>
<dbReference type="STRING" id="348802.A0A0D2CL64"/>
<evidence type="ECO:0000256" key="12">
    <source>
        <dbReference type="RuleBase" id="RU000363"/>
    </source>
</evidence>
<keyword evidence="8" id="KW-0472">Membrane</keyword>
<evidence type="ECO:0000256" key="5">
    <source>
        <dbReference type="ARBA" id="ARBA00022989"/>
    </source>
</evidence>
<evidence type="ECO:0000256" key="7">
    <source>
        <dbReference type="ARBA" id="ARBA00023098"/>
    </source>
</evidence>
<keyword evidence="3" id="KW-0812">Transmembrane</keyword>
<dbReference type="RefSeq" id="XP_013311131.1">
    <property type="nucleotide sequence ID" value="XM_013455677.1"/>
</dbReference>
<dbReference type="SUPFAM" id="SSF51735">
    <property type="entry name" value="NAD(P)-binding Rossmann-fold domains"/>
    <property type="match status" value="1"/>
</dbReference>
<comment type="similarity">
    <text evidence="2 12">Belongs to the short-chain dehydrogenases/reductases (SDR) family.</text>
</comment>
<dbReference type="Proteomes" id="UP000054342">
    <property type="component" value="Unassembled WGS sequence"/>
</dbReference>
<comment type="subcellular location">
    <subcellularLocation>
        <location evidence="1">Membrane</location>
        <topology evidence="1">Multi-pass membrane protein</topology>
    </subcellularLocation>
</comment>
<evidence type="ECO:0000256" key="10">
    <source>
        <dbReference type="ARBA" id="ARBA00068717"/>
    </source>
</evidence>
<evidence type="ECO:0000256" key="1">
    <source>
        <dbReference type="ARBA" id="ARBA00004141"/>
    </source>
</evidence>
<reference evidence="13 14" key="1">
    <citation type="submission" date="2015-01" db="EMBL/GenBank/DDBJ databases">
        <title>The Genome Sequence of Exophiala xenobiotica CBS118157.</title>
        <authorList>
            <consortium name="The Broad Institute Genomics Platform"/>
            <person name="Cuomo C."/>
            <person name="de Hoog S."/>
            <person name="Gorbushina A."/>
            <person name="Stielow B."/>
            <person name="Teixiera M."/>
            <person name="Abouelleil A."/>
            <person name="Chapman S.B."/>
            <person name="Priest M."/>
            <person name="Young S.K."/>
            <person name="Wortman J."/>
            <person name="Nusbaum C."/>
            <person name="Birren B."/>
        </authorList>
    </citation>
    <scope>NUCLEOTIDE SEQUENCE [LARGE SCALE GENOMIC DNA]</scope>
    <source>
        <strain evidence="13 14">CBS 118157</strain>
    </source>
</reference>
<dbReference type="AlphaFoldDB" id="A0A0D2CL64"/>
<organism evidence="13 14">
    <name type="scientific">Exophiala xenobiotica</name>
    <dbReference type="NCBI Taxonomy" id="348802"/>
    <lineage>
        <taxon>Eukaryota</taxon>
        <taxon>Fungi</taxon>
        <taxon>Dikarya</taxon>
        <taxon>Ascomycota</taxon>
        <taxon>Pezizomycotina</taxon>
        <taxon>Eurotiomycetes</taxon>
        <taxon>Chaetothyriomycetidae</taxon>
        <taxon>Chaetothyriales</taxon>
        <taxon>Herpotrichiellaceae</taxon>
        <taxon>Exophiala</taxon>
    </lineage>
</organism>
<keyword evidence="5" id="KW-1133">Transmembrane helix</keyword>
<evidence type="ECO:0000256" key="9">
    <source>
        <dbReference type="ARBA" id="ARBA00059620"/>
    </source>
</evidence>
<evidence type="ECO:0000313" key="14">
    <source>
        <dbReference type="Proteomes" id="UP000054342"/>
    </source>
</evidence>
<dbReference type="FunFam" id="3.40.50.720:FF:000131">
    <property type="entry name" value="Short-chain dehydrogenase/reductase 3"/>
    <property type="match status" value="1"/>
</dbReference>
<keyword evidence="14" id="KW-1185">Reference proteome</keyword>
<proteinExistence type="inferred from homology"/>
<protein>
    <recommendedName>
        <fullName evidence="10">Short-chain dehydrogenase/reductase 3</fullName>
    </recommendedName>
    <alternativeName>
        <fullName evidence="11">Retinal short-chain dehydrogenase/reductase 1</fullName>
    </alternativeName>
</protein>